<proteinExistence type="predicted"/>
<keyword evidence="1" id="KW-0732">Signal</keyword>
<feature type="signal peptide" evidence="1">
    <location>
        <begin position="1"/>
        <end position="23"/>
    </location>
</feature>
<evidence type="ECO:0000313" key="3">
    <source>
        <dbReference type="Proteomes" id="UP000199181"/>
    </source>
</evidence>
<evidence type="ECO:0000313" key="2">
    <source>
        <dbReference type="EMBL" id="SET29368.1"/>
    </source>
</evidence>
<dbReference type="EMBL" id="FOIJ01000002">
    <property type="protein sequence ID" value="SET29368.1"/>
    <property type="molecule type" value="Genomic_DNA"/>
</dbReference>
<sequence>MKLYRSSKLVLGASLLMSFMSYGEDAPSPRAPVSRCEQLARQLQSALQEALPDKTSRGVAASLHLPGCSWQGAAGPVLAGLQWTATEGPGEEPGATLPGLASSSVYLPEQHATLVVLTHRDDDPLPGVATRKLLKVLTPP</sequence>
<dbReference type="Proteomes" id="UP000199181">
    <property type="component" value="Unassembled WGS sequence"/>
</dbReference>
<feature type="chain" id="PRO_5011686526" evidence="1">
    <location>
        <begin position="24"/>
        <end position="140"/>
    </location>
</feature>
<accession>A0A1I0DAR1</accession>
<keyword evidence="3" id="KW-1185">Reference proteome</keyword>
<dbReference type="AlphaFoldDB" id="A0A1I0DAR1"/>
<evidence type="ECO:0000256" key="1">
    <source>
        <dbReference type="SAM" id="SignalP"/>
    </source>
</evidence>
<organism evidence="2 3">
    <name type="scientific">Stigmatella erecta</name>
    <dbReference type="NCBI Taxonomy" id="83460"/>
    <lineage>
        <taxon>Bacteria</taxon>
        <taxon>Pseudomonadati</taxon>
        <taxon>Myxococcota</taxon>
        <taxon>Myxococcia</taxon>
        <taxon>Myxococcales</taxon>
        <taxon>Cystobacterineae</taxon>
        <taxon>Archangiaceae</taxon>
        <taxon>Stigmatella</taxon>
    </lineage>
</organism>
<protein>
    <submittedName>
        <fullName evidence="2">Uncharacterized protein</fullName>
    </submittedName>
</protein>
<dbReference type="RefSeq" id="WP_093516713.1">
    <property type="nucleotide sequence ID" value="NZ_FOIJ01000002.1"/>
</dbReference>
<gene>
    <name evidence="2" type="ORF">SAMN05443639_102453</name>
</gene>
<name>A0A1I0DAR1_9BACT</name>
<reference evidence="3" key="1">
    <citation type="submission" date="2016-10" db="EMBL/GenBank/DDBJ databases">
        <authorList>
            <person name="Varghese N."/>
            <person name="Submissions S."/>
        </authorList>
    </citation>
    <scope>NUCLEOTIDE SEQUENCE [LARGE SCALE GENOMIC DNA]</scope>
    <source>
        <strain evidence="3">DSM 16858</strain>
    </source>
</reference>